<dbReference type="PANTHER" id="PTHR11552">
    <property type="entry name" value="GLUCOSE-METHANOL-CHOLINE GMC OXIDOREDUCTASE"/>
    <property type="match status" value="1"/>
</dbReference>
<evidence type="ECO:0000256" key="7">
    <source>
        <dbReference type="SAM" id="SignalP"/>
    </source>
</evidence>
<evidence type="ECO:0000313" key="9">
    <source>
        <dbReference type="EMBL" id="KAK4497057.1"/>
    </source>
</evidence>
<evidence type="ECO:0000259" key="8">
    <source>
        <dbReference type="PROSITE" id="PS00624"/>
    </source>
</evidence>
<dbReference type="Pfam" id="PF05199">
    <property type="entry name" value="GMC_oxred_C"/>
    <property type="match status" value="1"/>
</dbReference>
<dbReference type="Gene3D" id="3.30.560.10">
    <property type="entry name" value="Glucose Oxidase, domain 3"/>
    <property type="match status" value="1"/>
</dbReference>
<comment type="caution">
    <text evidence="9">The sequence shown here is derived from an EMBL/GenBank/DDBJ whole genome shotgun (WGS) entry which is preliminary data.</text>
</comment>
<dbReference type="InterPro" id="IPR012132">
    <property type="entry name" value="GMC_OxRdtase"/>
</dbReference>
<keyword evidence="3" id="KW-0378">Hydrolase</keyword>
<keyword evidence="5" id="KW-0326">Glycosidase</keyword>
<name>A0ABR0E6J6_ZASCE</name>
<dbReference type="EMBL" id="JAXOVC010000009">
    <property type="protein sequence ID" value="KAK4497057.1"/>
    <property type="molecule type" value="Genomic_DNA"/>
</dbReference>
<dbReference type="InterPro" id="IPR000172">
    <property type="entry name" value="GMC_OxRdtase_N"/>
</dbReference>
<dbReference type="Proteomes" id="UP001305779">
    <property type="component" value="Unassembled WGS sequence"/>
</dbReference>
<dbReference type="InterPro" id="IPR006710">
    <property type="entry name" value="Glyco_hydro_43"/>
</dbReference>
<dbReference type="SUPFAM" id="SSF51905">
    <property type="entry name" value="FAD/NAD(P)-binding domain"/>
    <property type="match status" value="1"/>
</dbReference>
<keyword evidence="4" id="KW-0325">Glycoprotein</keyword>
<dbReference type="PROSITE" id="PS00624">
    <property type="entry name" value="GMC_OXRED_2"/>
    <property type="match status" value="1"/>
</dbReference>
<keyword evidence="7" id="KW-0732">Signal</keyword>
<comment type="similarity">
    <text evidence="1">Belongs to the glycosyl hydrolase 43 family.</text>
</comment>
<sequence>MFHPVLRPMYLHIAYALAITPTLAWNGQFGQVPGNSFGIPKNASFDYVVVGGGTAGLTIAYRLAESGKNSVAVVEAGGFYEFDNGNTSVIPAYCPRYGATTRESAMEFPSVDWGFITQAQKGLGERRLHYGRGKTLGGSSATNAMIYNRGTYGSQRVWADLVGDDAWTFDNLLPYYSRGITYYGGNSTLRAANASVPPPANPLAFNGTGPLHVSHPNFAQKFSSYVNGAMAESGIPTQEDFASGHLLGRQYAPLTISHPEEERSSSQTSYLRAALHSGRTNLVVYPHTLARRVLFNENKTAIGVEVETSSYGNSHMYVLNATKEVIVSAGAFQSPQLLMVSGIGPKDQLQKHNITVLADRPGVGAGMQDHLDFAPIFEINIEDGVGAIADPTVNGPLIEEYRVNRTGPFTNAGVDYIGWEKLPQPYRSNLSASALADLAKFPADWPEIEYEVTAASLSGTDPSKRYGTILAIPVTPFSRGYVNITSPSTRDLPLVNPNQLSHPTDRELAVQAFRRARSFFHTDALRPILVGGEHMPGADVTSDEGILEYIMASSYQNWHAACTCRMGRVEDPMAVVDSHARVIELDGLRVVDASSFALLPPGHPQSTVYVLAEKIAADILSGPSGKPTPNNLRLSKRNPNTDVLGGANFPDPTIINVEGTSYAFGTVDGQGHQVPVVSNPDFNNPSGWSSISDSFPSEGVPAFGPNGWAAPDTVWAPDVVRLTDYDNSFAMYYSPALQSNGGIHCVGVARSANIAGPYNDSSSEPWVCPQEAGGAIDAAGFLDSDNSRYVLYKIDGPAVNDGGYCASPNNIVTNTSLMLQRTESDGYTKVGSPVSIWNNQGVEDHYQAEAPSLLKSDDGTYFCFYSTGCYTDGSYTTKYVTSTSGIFGPYGNPQLLLKDGDFGQYGPGGADITLAGGQMVYHSLKNNDIAQGRVMNTATLTLEGQSARIN</sequence>
<dbReference type="InterPro" id="IPR007867">
    <property type="entry name" value="GMC_OxRtase_C"/>
</dbReference>
<feature type="domain" description="Glucose-methanol-choline oxidoreductase N-terminal" evidence="8">
    <location>
        <begin position="330"/>
        <end position="344"/>
    </location>
</feature>
<dbReference type="InterPro" id="IPR023296">
    <property type="entry name" value="Glyco_hydro_beta-prop_sf"/>
</dbReference>
<evidence type="ECO:0000256" key="6">
    <source>
        <dbReference type="SAM" id="MobiDB-lite"/>
    </source>
</evidence>
<dbReference type="CDD" id="cd08999">
    <property type="entry name" value="GH43_ABN-like"/>
    <property type="match status" value="1"/>
</dbReference>
<dbReference type="SUPFAM" id="SSF54373">
    <property type="entry name" value="FAD-linked reductases, C-terminal domain"/>
    <property type="match status" value="1"/>
</dbReference>
<proteinExistence type="inferred from homology"/>
<keyword evidence="10" id="KW-1185">Reference proteome</keyword>
<feature type="compositionally biased region" description="Polar residues" evidence="6">
    <location>
        <begin position="627"/>
        <end position="641"/>
    </location>
</feature>
<accession>A0ABR0E6J6</accession>
<evidence type="ECO:0000256" key="5">
    <source>
        <dbReference type="ARBA" id="ARBA00023295"/>
    </source>
</evidence>
<evidence type="ECO:0000256" key="4">
    <source>
        <dbReference type="ARBA" id="ARBA00023180"/>
    </source>
</evidence>
<gene>
    <name evidence="9" type="ORF">PRZ48_011506</name>
</gene>
<dbReference type="Pfam" id="PF00732">
    <property type="entry name" value="GMC_oxred_N"/>
    <property type="match status" value="1"/>
</dbReference>
<dbReference type="Pfam" id="PF04616">
    <property type="entry name" value="Glyco_hydro_43"/>
    <property type="match status" value="1"/>
</dbReference>
<evidence type="ECO:0000256" key="1">
    <source>
        <dbReference type="ARBA" id="ARBA00009865"/>
    </source>
</evidence>
<evidence type="ECO:0000313" key="10">
    <source>
        <dbReference type="Proteomes" id="UP001305779"/>
    </source>
</evidence>
<evidence type="ECO:0000256" key="3">
    <source>
        <dbReference type="ARBA" id="ARBA00022801"/>
    </source>
</evidence>
<dbReference type="InterPro" id="IPR036188">
    <property type="entry name" value="FAD/NAD-bd_sf"/>
</dbReference>
<feature type="chain" id="PRO_5047089816" description="Glucose-methanol-choline oxidoreductase N-terminal domain-containing protein" evidence="7">
    <location>
        <begin position="25"/>
        <end position="950"/>
    </location>
</feature>
<dbReference type="SUPFAM" id="SSF75005">
    <property type="entry name" value="Arabinanase/levansucrase/invertase"/>
    <property type="match status" value="1"/>
</dbReference>
<feature type="signal peptide" evidence="7">
    <location>
        <begin position="1"/>
        <end position="24"/>
    </location>
</feature>
<feature type="region of interest" description="Disordered" evidence="6">
    <location>
        <begin position="622"/>
        <end position="647"/>
    </location>
</feature>
<dbReference type="Gene3D" id="2.115.10.20">
    <property type="entry name" value="Glycosyl hydrolase domain, family 43"/>
    <property type="match status" value="1"/>
</dbReference>
<dbReference type="PANTHER" id="PTHR11552:SF138">
    <property type="entry name" value="DEHYDROGENASE PKFF-RELATED"/>
    <property type="match status" value="1"/>
</dbReference>
<protein>
    <recommendedName>
        <fullName evidence="8">Glucose-methanol-choline oxidoreductase N-terminal domain-containing protein</fullName>
    </recommendedName>
</protein>
<evidence type="ECO:0000256" key="2">
    <source>
        <dbReference type="ARBA" id="ARBA00010790"/>
    </source>
</evidence>
<organism evidence="9 10">
    <name type="scientific">Zasmidium cellare</name>
    <name type="common">Wine cellar mold</name>
    <name type="synonym">Racodium cellare</name>
    <dbReference type="NCBI Taxonomy" id="395010"/>
    <lineage>
        <taxon>Eukaryota</taxon>
        <taxon>Fungi</taxon>
        <taxon>Dikarya</taxon>
        <taxon>Ascomycota</taxon>
        <taxon>Pezizomycotina</taxon>
        <taxon>Dothideomycetes</taxon>
        <taxon>Dothideomycetidae</taxon>
        <taxon>Mycosphaerellales</taxon>
        <taxon>Mycosphaerellaceae</taxon>
        <taxon>Zasmidium</taxon>
    </lineage>
</organism>
<comment type="similarity">
    <text evidence="2">Belongs to the GMC oxidoreductase family.</text>
</comment>
<dbReference type="Gene3D" id="3.50.50.60">
    <property type="entry name" value="FAD/NAD(P)-binding domain"/>
    <property type="match status" value="1"/>
</dbReference>
<reference evidence="9 10" key="1">
    <citation type="journal article" date="2023" name="G3 (Bethesda)">
        <title>A chromosome-level genome assembly of Zasmidium syzygii isolated from banana leaves.</title>
        <authorList>
            <person name="van Westerhoven A.C."/>
            <person name="Mehrabi R."/>
            <person name="Talebi R."/>
            <person name="Steentjes M.B.F."/>
            <person name="Corcolon B."/>
            <person name="Chong P.A."/>
            <person name="Kema G.H.J."/>
            <person name="Seidl M.F."/>
        </authorList>
    </citation>
    <scope>NUCLEOTIDE SEQUENCE [LARGE SCALE GENOMIC DNA]</scope>
    <source>
        <strain evidence="9 10">P124</strain>
    </source>
</reference>